<dbReference type="EMBL" id="RCHU02000001">
    <property type="protein sequence ID" value="KAL3610822.1"/>
    <property type="molecule type" value="Genomic_DNA"/>
</dbReference>
<comment type="caution">
    <text evidence="1">The sequence shown here is derived from an EMBL/GenBank/DDBJ whole genome shotgun (WGS) entry which is preliminary data.</text>
</comment>
<dbReference type="Proteomes" id="UP000309997">
    <property type="component" value="Unassembled WGS sequence"/>
</dbReference>
<accession>A0ACC4D014</accession>
<name>A0ACC4D014_POPAL</name>
<reference evidence="1 2" key="1">
    <citation type="journal article" date="2024" name="Plant Biotechnol. J.">
        <title>Genome and CRISPR/Cas9 system of a widespread forest tree (Populus alba) in the world.</title>
        <authorList>
            <person name="Liu Y.J."/>
            <person name="Jiang P.F."/>
            <person name="Han X.M."/>
            <person name="Li X.Y."/>
            <person name="Wang H.M."/>
            <person name="Wang Y.J."/>
            <person name="Wang X.X."/>
            <person name="Zeng Q.Y."/>
        </authorList>
    </citation>
    <scope>NUCLEOTIDE SEQUENCE [LARGE SCALE GENOMIC DNA]</scope>
    <source>
        <strain evidence="2">cv. PAL-ZL1</strain>
    </source>
</reference>
<evidence type="ECO:0000313" key="2">
    <source>
        <dbReference type="Proteomes" id="UP000309997"/>
    </source>
</evidence>
<protein>
    <submittedName>
        <fullName evidence="1">Uncharacterized protein</fullName>
    </submittedName>
</protein>
<sequence length="84" mass="8968">MGVPISLFSFGSVPVCFEPSSQTGVDTLPSTPFQSKVPGDHFCGYPPYWALHCYVKNSLKKAGICTQVVSSILVISNLALSFGL</sequence>
<proteinExistence type="predicted"/>
<evidence type="ECO:0000313" key="1">
    <source>
        <dbReference type="EMBL" id="KAL3610822.1"/>
    </source>
</evidence>
<gene>
    <name evidence="1" type="ORF">D5086_001842</name>
</gene>
<organism evidence="1 2">
    <name type="scientific">Populus alba</name>
    <name type="common">White poplar</name>
    <dbReference type="NCBI Taxonomy" id="43335"/>
    <lineage>
        <taxon>Eukaryota</taxon>
        <taxon>Viridiplantae</taxon>
        <taxon>Streptophyta</taxon>
        <taxon>Embryophyta</taxon>
        <taxon>Tracheophyta</taxon>
        <taxon>Spermatophyta</taxon>
        <taxon>Magnoliopsida</taxon>
        <taxon>eudicotyledons</taxon>
        <taxon>Gunneridae</taxon>
        <taxon>Pentapetalae</taxon>
        <taxon>rosids</taxon>
        <taxon>fabids</taxon>
        <taxon>Malpighiales</taxon>
        <taxon>Salicaceae</taxon>
        <taxon>Saliceae</taxon>
        <taxon>Populus</taxon>
    </lineage>
</organism>
<keyword evidence="2" id="KW-1185">Reference proteome</keyword>